<dbReference type="SMART" id="SM00721">
    <property type="entry name" value="BAR"/>
    <property type="match status" value="1"/>
</dbReference>
<dbReference type="GO" id="GO:0031097">
    <property type="term" value="C:medial cortex"/>
    <property type="evidence" value="ECO:0007669"/>
    <property type="project" value="TreeGrafter"/>
</dbReference>
<proteinExistence type="predicted"/>
<keyword evidence="2" id="KW-0963">Cytoplasm</keyword>
<dbReference type="PROSITE" id="PS51021">
    <property type="entry name" value="BAR"/>
    <property type="match status" value="1"/>
</dbReference>
<dbReference type="GO" id="GO:0097320">
    <property type="term" value="P:plasma membrane tubulation"/>
    <property type="evidence" value="ECO:0007669"/>
    <property type="project" value="TreeGrafter"/>
</dbReference>
<dbReference type="GO" id="GO:0015629">
    <property type="term" value="C:actin cytoskeleton"/>
    <property type="evidence" value="ECO:0007669"/>
    <property type="project" value="TreeGrafter"/>
</dbReference>
<dbReference type="Gene3D" id="1.20.1270.60">
    <property type="entry name" value="Arfaptin homology (AH) domain/BAR domain"/>
    <property type="match status" value="1"/>
</dbReference>
<dbReference type="Pfam" id="PF03114">
    <property type="entry name" value="BAR"/>
    <property type="match status" value="1"/>
</dbReference>
<reference evidence="6" key="1">
    <citation type="submission" date="2021-07" db="EMBL/GenBank/DDBJ databases">
        <title>Draft genome of Mortierella alpina, strain LL118, isolated from an aspen leaf litter sample.</title>
        <authorList>
            <person name="Yang S."/>
            <person name="Vinatzer B.A."/>
        </authorList>
    </citation>
    <scope>NUCLEOTIDE SEQUENCE</scope>
    <source>
        <strain evidence="6">LL118</strain>
    </source>
</reference>
<dbReference type="EMBL" id="JAIFTL010000107">
    <property type="protein sequence ID" value="KAG9323310.1"/>
    <property type="molecule type" value="Genomic_DNA"/>
</dbReference>
<dbReference type="GO" id="GO:0051666">
    <property type="term" value="P:actin cortical patch localization"/>
    <property type="evidence" value="ECO:0007669"/>
    <property type="project" value="InterPro"/>
</dbReference>
<evidence type="ECO:0000256" key="1">
    <source>
        <dbReference type="ARBA" id="ARBA00004245"/>
    </source>
</evidence>
<feature type="region of interest" description="Disordered" evidence="4">
    <location>
        <begin position="14"/>
        <end position="43"/>
    </location>
</feature>
<evidence type="ECO:0000259" key="5">
    <source>
        <dbReference type="PROSITE" id="PS51021"/>
    </source>
</evidence>
<feature type="domain" description="BAR" evidence="5">
    <location>
        <begin position="28"/>
        <end position="248"/>
    </location>
</feature>
<evidence type="ECO:0000313" key="7">
    <source>
        <dbReference type="Proteomes" id="UP000717515"/>
    </source>
</evidence>
<dbReference type="AlphaFoldDB" id="A0A9P8A5S3"/>
<evidence type="ECO:0000256" key="4">
    <source>
        <dbReference type="SAM" id="MobiDB-lite"/>
    </source>
</evidence>
<dbReference type="GO" id="GO:0043332">
    <property type="term" value="C:mating projection tip"/>
    <property type="evidence" value="ECO:0007669"/>
    <property type="project" value="TreeGrafter"/>
</dbReference>
<dbReference type="Proteomes" id="UP000717515">
    <property type="component" value="Unassembled WGS sequence"/>
</dbReference>
<protein>
    <recommendedName>
        <fullName evidence="5">BAR domain-containing protein</fullName>
    </recommendedName>
</protein>
<evidence type="ECO:0000256" key="3">
    <source>
        <dbReference type="ARBA" id="ARBA00023212"/>
    </source>
</evidence>
<dbReference type="GO" id="GO:0008289">
    <property type="term" value="F:lipid binding"/>
    <property type="evidence" value="ECO:0007669"/>
    <property type="project" value="TreeGrafter"/>
</dbReference>
<dbReference type="PANTHER" id="PTHR47174:SF3">
    <property type="entry name" value="BRIDGING INTEGRATOR 3"/>
    <property type="match status" value="1"/>
</dbReference>
<comment type="subcellular location">
    <subcellularLocation>
        <location evidence="1">Cytoplasm</location>
        <location evidence="1">Cytoskeleton</location>
    </subcellularLocation>
</comment>
<dbReference type="InterPro" id="IPR027267">
    <property type="entry name" value="AH/BAR_dom_sf"/>
</dbReference>
<evidence type="ECO:0000256" key="2">
    <source>
        <dbReference type="ARBA" id="ARBA00022490"/>
    </source>
</evidence>
<dbReference type="InterPro" id="IPR004148">
    <property type="entry name" value="BAR_dom"/>
</dbReference>
<dbReference type="PANTHER" id="PTHR47174">
    <property type="entry name" value="BRIDGING INTEGRATOR 3"/>
    <property type="match status" value="1"/>
</dbReference>
<dbReference type="GO" id="GO:1990528">
    <property type="term" value="C:Rvs161p-Rvs167p complex"/>
    <property type="evidence" value="ECO:0007669"/>
    <property type="project" value="TreeGrafter"/>
</dbReference>
<dbReference type="InterPro" id="IPR046982">
    <property type="entry name" value="BIN3/RVS161-like"/>
</dbReference>
<dbReference type="SUPFAM" id="SSF103657">
    <property type="entry name" value="BAR/IMD domain-like"/>
    <property type="match status" value="1"/>
</dbReference>
<accession>A0A9P8A5S3</accession>
<name>A0A9P8A5S3_MORAP</name>
<gene>
    <name evidence="6" type="ORF">KVV02_002289</name>
</gene>
<feature type="compositionally biased region" description="Basic and acidic residues" evidence="4">
    <location>
        <begin position="21"/>
        <end position="39"/>
    </location>
</feature>
<dbReference type="GO" id="GO:0006897">
    <property type="term" value="P:endocytosis"/>
    <property type="evidence" value="ECO:0007669"/>
    <property type="project" value="InterPro"/>
</dbReference>
<keyword evidence="3" id="KW-0206">Cytoskeleton</keyword>
<organism evidence="6 7">
    <name type="scientific">Mortierella alpina</name>
    <name type="common">Oleaginous fungus</name>
    <name type="synonym">Mortierella renispora</name>
    <dbReference type="NCBI Taxonomy" id="64518"/>
    <lineage>
        <taxon>Eukaryota</taxon>
        <taxon>Fungi</taxon>
        <taxon>Fungi incertae sedis</taxon>
        <taxon>Mucoromycota</taxon>
        <taxon>Mortierellomycotina</taxon>
        <taxon>Mortierellomycetes</taxon>
        <taxon>Mortierellales</taxon>
        <taxon>Mortierellaceae</taxon>
        <taxon>Mortierella</taxon>
    </lineage>
</organism>
<sequence length="268" mass="30470">MSWAGFKKNLNRATTSVLSKNSDRTTDKEFEDEQRRAKQNDPCSDAFCGLDRLESKAEKLHKEANGYAKSLREMTAAQVRIATTLEQFYDESEPMGTSGEKYKEAVTKMESQADTEVAAAYRTTVLEPIGRYYAYFPEINEAIRKRNKKLLDYDSARSKVRKLVERPSEDSTKLPRAEHEANLARDMYEAMNAQLTAELPKIIDARVAYLDPSFEAVVKSQLSFAQDAHNTLEGLRQYFPPEPQGYELEQQTDGILKQMRELAICGLA</sequence>
<evidence type="ECO:0000313" key="6">
    <source>
        <dbReference type="EMBL" id="KAG9323310.1"/>
    </source>
</evidence>
<comment type="caution">
    <text evidence="6">The sequence shown here is derived from an EMBL/GenBank/DDBJ whole genome shotgun (WGS) entry which is preliminary data.</text>
</comment>